<dbReference type="EMBL" id="JAMPLM010000054">
    <property type="protein sequence ID" value="MEP1062141.1"/>
    <property type="molecule type" value="Genomic_DNA"/>
</dbReference>
<name>A0ABV0KSB7_9CYAN</name>
<keyword evidence="3" id="KW-1185">Reference proteome</keyword>
<evidence type="ECO:0000313" key="3">
    <source>
        <dbReference type="Proteomes" id="UP001476950"/>
    </source>
</evidence>
<evidence type="ECO:0000313" key="2">
    <source>
        <dbReference type="EMBL" id="MEP1062141.1"/>
    </source>
</evidence>
<proteinExistence type="predicted"/>
<organism evidence="2 3">
    <name type="scientific">Stenomitos frigidus AS-A4</name>
    <dbReference type="NCBI Taxonomy" id="2933935"/>
    <lineage>
        <taxon>Bacteria</taxon>
        <taxon>Bacillati</taxon>
        <taxon>Cyanobacteriota</taxon>
        <taxon>Cyanophyceae</taxon>
        <taxon>Leptolyngbyales</taxon>
        <taxon>Leptolyngbyaceae</taxon>
        <taxon>Stenomitos</taxon>
    </lineage>
</organism>
<dbReference type="Proteomes" id="UP001476950">
    <property type="component" value="Unassembled WGS sequence"/>
</dbReference>
<reference evidence="2 3" key="1">
    <citation type="submission" date="2022-04" db="EMBL/GenBank/DDBJ databases">
        <title>Positive selection, recombination, and allopatry shape intraspecific diversity of widespread and dominant cyanobacteria.</title>
        <authorList>
            <person name="Wei J."/>
            <person name="Shu W."/>
            <person name="Hu C."/>
        </authorList>
    </citation>
    <scope>NUCLEOTIDE SEQUENCE [LARGE SCALE GENOMIC DNA]</scope>
    <source>
        <strain evidence="2 3">AS-A4</strain>
    </source>
</reference>
<accession>A0ABV0KSB7</accession>
<comment type="caution">
    <text evidence="2">The sequence shown here is derived from an EMBL/GenBank/DDBJ whole genome shotgun (WGS) entry which is preliminary data.</text>
</comment>
<gene>
    <name evidence="2" type="ORF">NDI38_27585</name>
</gene>
<protein>
    <submittedName>
        <fullName evidence="2">Uncharacterized protein</fullName>
    </submittedName>
</protein>
<feature type="region of interest" description="Disordered" evidence="1">
    <location>
        <begin position="40"/>
        <end position="65"/>
    </location>
</feature>
<sequence length="65" mass="7455">MSDFERLDNAWEQAEQLRHAALLRQLKAEVRELRRQARVTAAPSLPVPQEQPSQPDPGPVKRVRS</sequence>
<evidence type="ECO:0000256" key="1">
    <source>
        <dbReference type="SAM" id="MobiDB-lite"/>
    </source>
</evidence>
<dbReference type="RefSeq" id="WP_190452672.1">
    <property type="nucleotide sequence ID" value="NZ_JAMPLM010000054.1"/>
</dbReference>